<dbReference type="InterPro" id="IPR017452">
    <property type="entry name" value="GPCR_Rhodpsn_7TM"/>
</dbReference>
<keyword evidence="2 5" id="KW-0812">Transmembrane</keyword>
<dbReference type="EMBL" id="BLLK01000022">
    <property type="protein sequence ID" value="GFH46327.1"/>
    <property type="molecule type" value="Genomic_DNA"/>
</dbReference>
<protein>
    <recommendedName>
        <fullName evidence="6">G-protein coupled receptors family 1 profile domain-containing protein</fullName>
    </recommendedName>
</protein>
<evidence type="ECO:0000313" key="7">
    <source>
        <dbReference type="EMBL" id="GFH46327.1"/>
    </source>
</evidence>
<organism evidence="7 8">
    <name type="scientific">Chaetoceros tenuissimus</name>
    <dbReference type="NCBI Taxonomy" id="426638"/>
    <lineage>
        <taxon>Eukaryota</taxon>
        <taxon>Sar</taxon>
        <taxon>Stramenopiles</taxon>
        <taxon>Ochrophyta</taxon>
        <taxon>Bacillariophyta</taxon>
        <taxon>Coscinodiscophyceae</taxon>
        <taxon>Chaetocerotophycidae</taxon>
        <taxon>Chaetocerotales</taxon>
        <taxon>Chaetocerotaceae</taxon>
        <taxon>Chaetoceros</taxon>
    </lineage>
</organism>
<feature type="transmembrane region" description="Helical" evidence="5">
    <location>
        <begin position="49"/>
        <end position="71"/>
    </location>
</feature>
<evidence type="ECO:0000256" key="3">
    <source>
        <dbReference type="ARBA" id="ARBA00022989"/>
    </source>
</evidence>
<feature type="domain" description="G-protein coupled receptors family 1 profile" evidence="6">
    <location>
        <begin position="28"/>
        <end position="316"/>
    </location>
</feature>
<feature type="transmembrane region" description="Helical" evidence="5">
    <location>
        <begin position="294"/>
        <end position="318"/>
    </location>
</feature>
<comment type="caution">
    <text evidence="7">The sequence shown here is derived from an EMBL/GenBank/DDBJ whole genome shotgun (WGS) entry which is preliminary data.</text>
</comment>
<feature type="transmembrane region" description="Helical" evidence="5">
    <location>
        <begin position="196"/>
        <end position="220"/>
    </location>
</feature>
<evidence type="ECO:0000256" key="5">
    <source>
        <dbReference type="SAM" id="Phobius"/>
    </source>
</evidence>
<feature type="transmembrane region" description="Helical" evidence="5">
    <location>
        <begin position="264"/>
        <end position="282"/>
    </location>
</feature>
<dbReference type="PROSITE" id="PS50262">
    <property type="entry name" value="G_PROTEIN_RECEP_F1_2"/>
    <property type="match status" value="1"/>
</dbReference>
<gene>
    <name evidence="7" type="ORF">CTEN210_02801</name>
</gene>
<feature type="transmembrane region" description="Helical" evidence="5">
    <location>
        <begin position="15"/>
        <end position="37"/>
    </location>
</feature>
<comment type="subcellular location">
    <subcellularLocation>
        <location evidence="1">Membrane</location>
        <topology evidence="1">Multi-pass membrane protein</topology>
    </subcellularLocation>
</comment>
<reference evidence="7 8" key="1">
    <citation type="journal article" date="2021" name="Sci. Rep.">
        <title>The genome of the diatom Chaetoceros tenuissimus carries an ancient integrated fragment of an extant virus.</title>
        <authorList>
            <person name="Hongo Y."/>
            <person name="Kimura K."/>
            <person name="Takaki Y."/>
            <person name="Yoshida Y."/>
            <person name="Baba S."/>
            <person name="Kobayashi G."/>
            <person name="Nagasaki K."/>
            <person name="Hano T."/>
            <person name="Tomaru Y."/>
        </authorList>
    </citation>
    <scope>NUCLEOTIDE SEQUENCE [LARGE SCALE GENOMIC DNA]</scope>
    <source>
        <strain evidence="7 8">NIES-3715</strain>
    </source>
</reference>
<evidence type="ECO:0000256" key="2">
    <source>
        <dbReference type="ARBA" id="ARBA00022692"/>
    </source>
</evidence>
<proteinExistence type="predicted"/>
<name>A0AAD3CHR3_9STRA</name>
<keyword evidence="8" id="KW-1185">Reference proteome</keyword>
<evidence type="ECO:0000256" key="1">
    <source>
        <dbReference type="ARBA" id="ARBA00004141"/>
    </source>
</evidence>
<dbReference type="SUPFAM" id="SSF81321">
    <property type="entry name" value="Family A G protein-coupled receptor-like"/>
    <property type="match status" value="1"/>
</dbReference>
<dbReference type="PANTHER" id="PTHR23112">
    <property type="entry name" value="G PROTEIN-COUPLED RECEPTOR 157-RELATED"/>
    <property type="match status" value="1"/>
</dbReference>
<keyword evidence="4 5" id="KW-0472">Membrane</keyword>
<keyword evidence="3 5" id="KW-1133">Transmembrane helix</keyword>
<feature type="transmembrane region" description="Helical" evidence="5">
    <location>
        <begin position="107"/>
        <end position="125"/>
    </location>
</feature>
<dbReference type="Proteomes" id="UP001054902">
    <property type="component" value="Unassembled WGS sequence"/>
</dbReference>
<evidence type="ECO:0000256" key="4">
    <source>
        <dbReference type="ARBA" id="ARBA00023136"/>
    </source>
</evidence>
<dbReference type="AlphaFoldDB" id="A0AAD3CHR3"/>
<evidence type="ECO:0000313" key="8">
    <source>
        <dbReference type="Proteomes" id="UP001054902"/>
    </source>
</evidence>
<dbReference type="GO" id="GO:0005886">
    <property type="term" value="C:plasma membrane"/>
    <property type="evidence" value="ECO:0007669"/>
    <property type="project" value="TreeGrafter"/>
</dbReference>
<dbReference type="GO" id="GO:0007189">
    <property type="term" value="P:adenylate cyclase-activating G protein-coupled receptor signaling pathway"/>
    <property type="evidence" value="ECO:0007669"/>
    <property type="project" value="TreeGrafter"/>
</dbReference>
<dbReference type="GO" id="GO:0004930">
    <property type="term" value="F:G protein-coupled receptor activity"/>
    <property type="evidence" value="ECO:0007669"/>
    <property type="project" value="TreeGrafter"/>
</dbReference>
<dbReference type="Gene3D" id="1.20.1070.10">
    <property type="entry name" value="Rhodopsin 7-helix transmembrane proteins"/>
    <property type="match status" value="1"/>
</dbReference>
<sequence length="470" mass="53398">MEDFNTNFNFTKPAIMIPTVSGSISFLSSMLIIYVILKSPKLVFSTPYHRIMFGMSIGDCIVSLAIALTTIPMPRDVIYPFAQSSYGNIHTCNAQAYASIGGQGATFWMSVVLYIYYGCSLVFHVKDVTFRKWIETPMVTFFILLLFSPLLYLHNVESLNPSPSIVWCTRKAYPYQCTKDIDPDCREGGRGDFTAVWITVTLATFAFLIIDMCLIVFSFYRAERKLKELKEEHDNSVVVADGDAFTDHELLETRTDKRRITKEALMYIASFFATWIFPVIYADLVEDQDGFKDIPVLAALRLFFQPLQGFLNMLIFFYHKMEILKGKDENQSLSMRARFKLVVLHPGEAFEEKRMVISNLPMLEVSSISNSDSTRKKQASLKSVEDPPSQNLNLYLDVESSQEASKGGFHLSQGESLASSFQQSEVRFYDEIRRQISNGDYSSSSKSGEQHDLSFRLHSVAEETCLDDLS</sequence>
<dbReference type="PANTHER" id="PTHR23112:SF0">
    <property type="entry name" value="TRANSMEMBRANE PROTEIN 116"/>
    <property type="match status" value="1"/>
</dbReference>
<evidence type="ECO:0000259" key="6">
    <source>
        <dbReference type="PROSITE" id="PS50262"/>
    </source>
</evidence>
<accession>A0AAD3CHR3</accession>
<feature type="transmembrane region" description="Helical" evidence="5">
    <location>
        <begin position="137"/>
        <end position="154"/>
    </location>
</feature>